<comment type="caution">
    <text evidence="2">The sequence shown here is derived from an EMBL/GenBank/DDBJ whole genome shotgun (WGS) entry which is preliminary data.</text>
</comment>
<keyword evidence="3" id="KW-1185">Reference proteome</keyword>
<feature type="region of interest" description="Disordered" evidence="1">
    <location>
        <begin position="1"/>
        <end position="23"/>
    </location>
</feature>
<organism evidence="2 3">
    <name type="scientific">Coprinopsis cinerea (strain Okayama-7 / 130 / ATCC MYA-4618 / FGSC 9003)</name>
    <name type="common">Inky cap fungus</name>
    <name type="synonym">Hormographiella aspergillata</name>
    <dbReference type="NCBI Taxonomy" id="240176"/>
    <lineage>
        <taxon>Eukaryota</taxon>
        <taxon>Fungi</taxon>
        <taxon>Dikarya</taxon>
        <taxon>Basidiomycota</taxon>
        <taxon>Agaricomycotina</taxon>
        <taxon>Agaricomycetes</taxon>
        <taxon>Agaricomycetidae</taxon>
        <taxon>Agaricales</taxon>
        <taxon>Agaricineae</taxon>
        <taxon>Psathyrellaceae</taxon>
        <taxon>Coprinopsis</taxon>
    </lineage>
</organism>
<dbReference type="OrthoDB" id="10684550at2759"/>
<name>A8P826_COPC7</name>
<sequence length="122" mass="12901">MMTGKDCSDGHYGNSEDPIPLSSIQLKPRHATLTSAILSSYIRDGAISLSQSAQELLGISRSQGTGAKRKSEWWDSPLPPLTPTSNLGETEAERKPLGVGLGLSEIVPILRGGRVGEACSPD</sequence>
<feature type="region of interest" description="Disordered" evidence="1">
    <location>
        <begin position="62"/>
        <end position="95"/>
    </location>
</feature>
<reference evidence="2 3" key="1">
    <citation type="journal article" date="2010" name="Proc. Natl. Acad. Sci. U.S.A.">
        <title>Insights into evolution of multicellular fungi from the assembled chromosomes of the mushroom Coprinopsis cinerea (Coprinus cinereus).</title>
        <authorList>
            <person name="Stajich J.E."/>
            <person name="Wilke S.K."/>
            <person name="Ahren D."/>
            <person name="Au C.H."/>
            <person name="Birren B.W."/>
            <person name="Borodovsky M."/>
            <person name="Burns C."/>
            <person name="Canback B."/>
            <person name="Casselton L.A."/>
            <person name="Cheng C.K."/>
            <person name="Deng J."/>
            <person name="Dietrich F.S."/>
            <person name="Fargo D.C."/>
            <person name="Farman M.L."/>
            <person name="Gathman A.C."/>
            <person name="Goldberg J."/>
            <person name="Guigo R."/>
            <person name="Hoegger P.J."/>
            <person name="Hooker J.B."/>
            <person name="Huggins A."/>
            <person name="James T.Y."/>
            <person name="Kamada T."/>
            <person name="Kilaru S."/>
            <person name="Kodira C."/>
            <person name="Kues U."/>
            <person name="Kupfer D."/>
            <person name="Kwan H.S."/>
            <person name="Lomsadze A."/>
            <person name="Li W."/>
            <person name="Lilly W.W."/>
            <person name="Ma L.J."/>
            <person name="Mackey A.J."/>
            <person name="Manning G."/>
            <person name="Martin F."/>
            <person name="Muraguchi H."/>
            <person name="Natvig D.O."/>
            <person name="Palmerini H."/>
            <person name="Ramesh M.A."/>
            <person name="Rehmeyer C.J."/>
            <person name="Roe B.A."/>
            <person name="Shenoy N."/>
            <person name="Stanke M."/>
            <person name="Ter-Hovhannisyan V."/>
            <person name="Tunlid A."/>
            <person name="Velagapudi R."/>
            <person name="Vision T.J."/>
            <person name="Zeng Q."/>
            <person name="Zolan M.E."/>
            <person name="Pukkila P.J."/>
        </authorList>
    </citation>
    <scope>NUCLEOTIDE SEQUENCE [LARGE SCALE GENOMIC DNA]</scope>
    <source>
        <strain evidence="3">Okayama-7 / 130 / ATCC MYA-4618 / FGSC 9003</strain>
    </source>
</reference>
<dbReference type="KEGG" id="cci:CC1G_06699"/>
<dbReference type="RefSeq" id="XP_001839486.2">
    <property type="nucleotide sequence ID" value="XM_001839434.2"/>
</dbReference>
<protein>
    <submittedName>
        <fullName evidence="2">Uncharacterized protein</fullName>
    </submittedName>
</protein>
<proteinExistence type="predicted"/>
<dbReference type="GeneID" id="6016102"/>
<evidence type="ECO:0000256" key="1">
    <source>
        <dbReference type="SAM" id="MobiDB-lite"/>
    </source>
</evidence>
<dbReference type="VEuPathDB" id="FungiDB:CC1G_06699"/>
<evidence type="ECO:0000313" key="3">
    <source>
        <dbReference type="Proteomes" id="UP000001861"/>
    </source>
</evidence>
<dbReference type="Proteomes" id="UP000001861">
    <property type="component" value="Unassembled WGS sequence"/>
</dbReference>
<gene>
    <name evidence="2" type="ORF">CC1G_06699</name>
</gene>
<evidence type="ECO:0000313" key="2">
    <source>
        <dbReference type="EMBL" id="EAU82389.2"/>
    </source>
</evidence>
<dbReference type="HOGENOM" id="CLU_2026603_0_0_1"/>
<dbReference type="AlphaFoldDB" id="A8P826"/>
<dbReference type="EMBL" id="AACS02000005">
    <property type="protein sequence ID" value="EAU82389.2"/>
    <property type="molecule type" value="Genomic_DNA"/>
</dbReference>
<dbReference type="InParanoid" id="A8P826"/>
<accession>A8P826</accession>